<dbReference type="InterPro" id="IPR012338">
    <property type="entry name" value="Beta-lactam/transpept-like"/>
</dbReference>
<name>A0ABY8QTU4_9MICO</name>
<reference evidence="2 3" key="1">
    <citation type="submission" date="2023-05" db="EMBL/GenBank/DDBJ databases">
        <title>Lithophilousrod everest ZFBP1038 complete genpme.</title>
        <authorList>
            <person name="Tian M."/>
        </authorList>
    </citation>
    <scope>NUCLEOTIDE SEQUENCE [LARGE SCALE GENOMIC DNA]</scope>
    <source>
        <strain evidence="2 3">ZFBP1038</strain>
    </source>
</reference>
<dbReference type="EMBL" id="CP090958">
    <property type="protein sequence ID" value="WGW11600.1"/>
    <property type="molecule type" value="Genomic_DNA"/>
</dbReference>
<accession>A0ABY8QTU4</accession>
<evidence type="ECO:0000313" key="2">
    <source>
        <dbReference type="EMBL" id="WGW11600.1"/>
    </source>
</evidence>
<dbReference type="PANTHER" id="PTHR35333:SF3">
    <property type="entry name" value="BETA-LACTAMASE-TYPE TRANSPEPTIDASE FOLD CONTAINING PROTEIN"/>
    <property type="match status" value="1"/>
</dbReference>
<dbReference type="Proteomes" id="UP001209083">
    <property type="component" value="Chromosome"/>
</dbReference>
<feature type="domain" description="Beta-lactamase class A catalytic" evidence="1">
    <location>
        <begin position="22"/>
        <end position="267"/>
    </location>
</feature>
<keyword evidence="2" id="KW-0378">Hydrolase</keyword>
<dbReference type="InterPro" id="IPR045155">
    <property type="entry name" value="Beta-lactam_cat"/>
</dbReference>
<dbReference type="GO" id="GO:0016787">
    <property type="term" value="F:hydrolase activity"/>
    <property type="evidence" value="ECO:0007669"/>
    <property type="project" value="UniProtKB-KW"/>
</dbReference>
<organism evidence="2 3">
    <name type="scientific">Saxibacter everestensis</name>
    <dbReference type="NCBI Taxonomy" id="2909229"/>
    <lineage>
        <taxon>Bacteria</taxon>
        <taxon>Bacillati</taxon>
        <taxon>Actinomycetota</taxon>
        <taxon>Actinomycetes</taxon>
        <taxon>Micrococcales</taxon>
        <taxon>Brevibacteriaceae</taxon>
        <taxon>Saxibacter</taxon>
    </lineage>
</organism>
<dbReference type="SUPFAM" id="SSF56601">
    <property type="entry name" value="beta-lactamase/transpeptidase-like"/>
    <property type="match status" value="1"/>
</dbReference>
<keyword evidence="3" id="KW-1185">Reference proteome</keyword>
<dbReference type="Pfam" id="PF13354">
    <property type="entry name" value="Beta-lactamase2"/>
    <property type="match status" value="1"/>
</dbReference>
<dbReference type="InterPro" id="IPR000871">
    <property type="entry name" value="Beta-lactam_class-A"/>
</dbReference>
<evidence type="ECO:0000313" key="3">
    <source>
        <dbReference type="Proteomes" id="UP001209083"/>
    </source>
</evidence>
<sequence length="299" mass="32228">MSDSFRDRSSAIEAEAGVTGYVHAVDIDTGADCGNRSDELVVAASIFKLPVLIEVCRRIADGSLSATQSVHIAGDFMRTDGDAGLSVMRDDISVSLRDLAYLMMSVSDNRATDILMRMVGIDAINATTCGFGLSKTVLVADCAGLFQSMLDETGVPVGDPAWAHPGEALRERLQSMSVVTPEATNRTTPRETTQLLSAIWRNQVLRPEACAEVRRILGLQVWPHRLRSGFPDSRITVSGKTGTLTYVRNEAGVVEYPDGGRYAVAVFLREASEEPRNPRADAAIGQLGRAAVDQLRGES</sequence>
<dbReference type="PANTHER" id="PTHR35333">
    <property type="entry name" value="BETA-LACTAMASE"/>
    <property type="match status" value="1"/>
</dbReference>
<protein>
    <submittedName>
        <fullName evidence="2">Class A beta-lactamase-related serine hydrolase</fullName>
    </submittedName>
</protein>
<proteinExistence type="predicted"/>
<evidence type="ECO:0000259" key="1">
    <source>
        <dbReference type="Pfam" id="PF13354"/>
    </source>
</evidence>
<dbReference type="RefSeq" id="WP_349638390.1">
    <property type="nucleotide sequence ID" value="NZ_CP090958.1"/>
</dbReference>
<gene>
    <name evidence="2" type="ORF">LWF01_16125</name>
</gene>
<dbReference type="Gene3D" id="3.40.710.10">
    <property type="entry name" value="DD-peptidase/beta-lactamase superfamily"/>
    <property type="match status" value="1"/>
</dbReference>